<sequence>MSPETMDDPNTPDPVQPDPLLKPGAFIDPTPASNGNGTPKPRPNALAASQPSDQKPGSSGPIDVTDHANRPDWLPSGWVFKETLRTSGASAGSKDKYFIDPTGRRFRSKKEVFNFIETGATPKKRRGTDSDATTTDITPRVESETPKRKKVEAKAKVSMKNFNFDDVPDKVKWEMTDVYEGTWRPLINGVERVPESSKQEWTAAFTYLTLQNGSRQP</sequence>
<feature type="compositionally biased region" description="Polar residues" evidence="6">
    <location>
        <begin position="47"/>
        <end position="57"/>
    </location>
</feature>
<dbReference type="PANTHER" id="PTHR12396:SF46">
    <property type="entry name" value="METHYL-CPG-BINDING DOMAIN-CONTAINING PROTEIN 6"/>
    <property type="match status" value="1"/>
</dbReference>
<protein>
    <recommendedName>
        <fullName evidence="7">MBD domain-containing protein</fullName>
    </recommendedName>
</protein>
<feature type="region of interest" description="Disordered" evidence="6">
    <location>
        <begin position="117"/>
        <end position="152"/>
    </location>
</feature>
<dbReference type="InterPro" id="IPR016177">
    <property type="entry name" value="DNA-bd_dom_sf"/>
</dbReference>
<dbReference type="EMBL" id="JBDFQZ010000005">
    <property type="protein sequence ID" value="KAK9727242.1"/>
    <property type="molecule type" value="Genomic_DNA"/>
</dbReference>
<dbReference type="PROSITE" id="PS50982">
    <property type="entry name" value="MBD"/>
    <property type="match status" value="1"/>
</dbReference>
<keyword evidence="3" id="KW-0238">DNA-binding</keyword>
<evidence type="ECO:0000313" key="8">
    <source>
        <dbReference type="EMBL" id="KAK9727242.1"/>
    </source>
</evidence>
<comment type="subcellular location">
    <subcellularLocation>
        <location evidence="1">Nucleus</location>
    </subcellularLocation>
</comment>
<keyword evidence="4" id="KW-0804">Transcription</keyword>
<feature type="domain" description="MBD" evidence="7">
    <location>
        <begin position="64"/>
        <end position="137"/>
    </location>
</feature>
<accession>A0AAW1L2M1</accession>
<name>A0AAW1L2M1_SAPOF</name>
<keyword evidence="2" id="KW-0805">Transcription regulation</keyword>
<evidence type="ECO:0000313" key="9">
    <source>
        <dbReference type="Proteomes" id="UP001443914"/>
    </source>
</evidence>
<evidence type="ECO:0000256" key="5">
    <source>
        <dbReference type="ARBA" id="ARBA00023242"/>
    </source>
</evidence>
<dbReference type="GO" id="GO:0005634">
    <property type="term" value="C:nucleus"/>
    <property type="evidence" value="ECO:0007669"/>
    <property type="project" value="UniProtKB-SubCell"/>
</dbReference>
<evidence type="ECO:0000256" key="4">
    <source>
        <dbReference type="ARBA" id="ARBA00023163"/>
    </source>
</evidence>
<organism evidence="8 9">
    <name type="scientific">Saponaria officinalis</name>
    <name type="common">Common soapwort</name>
    <name type="synonym">Lychnis saponaria</name>
    <dbReference type="NCBI Taxonomy" id="3572"/>
    <lineage>
        <taxon>Eukaryota</taxon>
        <taxon>Viridiplantae</taxon>
        <taxon>Streptophyta</taxon>
        <taxon>Embryophyta</taxon>
        <taxon>Tracheophyta</taxon>
        <taxon>Spermatophyta</taxon>
        <taxon>Magnoliopsida</taxon>
        <taxon>eudicotyledons</taxon>
        <taxon>Gunneridae</taxon>
        <taxon>Pentapetalae</taxon>
        <taxon>Caryophyllales</taxon>
        <taxon>Caryophyllaceae</taxon>
        <taxon>Caryophylleae</taxon>
        <taxon>Saponaria</taxon>
    </lineage>
</organism>
<evidence type="ECO:0000256" key="2">
    <source>
        <dbReference type="ARBA" id="ARBA00023015"/>
    </source>
</evidence>
<proteinExistence type="predicted"/>
<evidence type="ECO:0000256" key="1">
    <source>
        <dbReference type="ARBA" id="ARBA00004123"/>
    </source>
</evidence>
<evidence type="ECO:0000256" key="6">
    <source>
        <dbReference type="SAM" id="MobiDB-lite"/>
    </source>
</evidence>
<reference evidence="8" key="1">
    <citation type="submission" date="2024-03" db="EMBL/GenBank/DDBJ databases">
        <title>WGS assembly of Saponaria officinalis var. Norfolk2.</title>
        <authorList>
            <person name="Jenkins J."/>
            <person name="Shu S."/>
            <person name="Grimwood J."/>
            <person name="Barry K."/>
            <person name="Goodstein D."/>
            <person name="Schmutz J."/>
            <person name="Leebens-Mack J."/>
            <person name="Osbourn A."/>
        </authorList>
    </citation>
    <scope>NUCLEOTIDE SEQUENCE [LARGE SCALE GENOMIC DNA]</scope>
    <source>
        <strain evidence="8">JIC</strain>
    </source>
</reference>
<keyword evidence="5" id="KW-0539">Nucleus</keyword>
<dbReference type="Pfam" id="PF01429">
    <property type="entry name" value="MBD"/>
    <property type="match status" value="1"/>
</dbReference>
<dbReference type="SUPFAM" id="SSF54171">
    <property type="entry name" value="DNA-binding domain"/>
    <property type="match status" value="1"/>
</dbReference>
<dbReference type="GO" id="GO:0003677">
    <property type="term" value="F:DNA binding"/>
    <property type="evidence" value="ECO:0007669"/>
    <property type="project" value="UniProtKB-KW"/>
</dbReference>
<dbReference type="InterPro" id="IPR001739">
    <property type="entry name" value="Methyl_CpG_DNA-bd"/>
</dbReference>
<dbReference type="PANTHER" id="PTHR12396">
    <property type="entry name" value="METHYL-CPG BINDING PROTEIN, MBD"/>
    <property type="match status" value="1"/>
</dbReference>
<comment type="caution">
    <text evidence="8">The sequence shown here is derived from an EMBL/GenBank/DDBJ whole genome shotgun (WGS) entry which is preliminary data.</text>
</comment>
<dbReference type="Proteomes" id="UP001443914">
    <property type="component" value="Unassembled WGS sequence"/>
</dbReference>
<dbReference type="Gene3D" id="3.30.890.10">
    <property type="entry name" value="Methyl-cpg-binding Protein 2, Chain A"/>
    <property type="match status" value="1"/>
</dbReference>
<dbReference type="AlphaFoldDB" id="A0AAW1L2M1"/>
<evidence type="ECO:0000256" key="3">
    <source>
        <dbReference type="ARBA" id="ARBA00023125"/>
    </source>
</evidence>
<keyword evidence="9" id="KW-1185">Reference proteome</keyword>
<gene>
    <name evidence="8" type="ORF">RND81_05G267800</name>
</gene>
<evidence type="ECO:0000259" key="7">
    <source>
        <dbReference type="PROSITE" id="PS50982"/>
    </source>
</evidence>
<feature type="region of interest" description="Disordered" evidence="6">
    <location>
        <begin position="1"/>
        <end position="76"/>
    </location>
</feature>